<keyword evidence="1" id="KW-0472">Membrane</keyword>
<organism evidence="3 4">
    <name type="scientific">Anaerococcus prevotii ACS-065-V-Col13</name>
    <dbReference type="NCBI Taxonomy" id="879305"/>
    <lineage>
        <taxon>Bacteria</taxon>
        <taxon>Bacillati</taxon>
        <taxon>Bacillota</taxon>
        <taxon>Tissierellia</taxon>
        <taxon>Tissierellales</taxon>
        <taxon>Peptoniphilaceae</taxon>
        <taxon>Anaerococcus</taxon>
    </lineage>
</organism>
<dbReference type="STRING" id="879305.HMPREF9290_1451"/>
<feature type="transmembrane region" description="Helical" evidence="1">
    <location>
        <begin position="126"/>
        <end position="143"/>
    </location>
</feature>
<evidence type="ECO:0000256" key="1">
    <source>
        <dbReference type="SAM" id="Phobius"/>
    </source>
</evidence>
<evidence type="ECO:0000259" key="2">
    <source>
        <dbReference type="Pfam" id="PF07786"/>
    </source>
</evidence>
<feature type="transmembrane region" description="Helical" evidence="1">
    <location>
        <begin position="213"/>
        <end position="233"/>
    </location>
</feature>
<feature type="transmembrane region" description="Helical" evidence="1">
    <location>
        <begin position="172"/>
        <end position="192"/>
    </location>
</feature>
<dbReference type="EMBL" id="AEXM01000012">
    <property type="protein sequence ID" value="EGC82547.1"/>
    <property type="molecule type" value="Genomic_DNA"/>
</dbReference>
<evidence type="ECO:0000313" key="4">
    <source>
        <dbReference type="Proteomes" id="UP000005286"/>
    </source>
</evidence>
<feature type="transmembrane region" description="Helical" evidence="1">
    <location>
        <begin position="12"/>
        <end position="31"/>
    </location>
</feature>
<protein>
    <submittedName>
        <fullName evidence="3">Putative membrane protein</fullName>
    </submittedName>
</protein>
<dbReference type="RefSeq" id="WP_004834444.1">
    <property type="nucleotide sequence ID" value="NZ_AEXM01000012.1"/>
</dbReference>
<keyword evidence="4" id="KW-1185">Reference proteome</keyword>
<reference evidence="3 4" key="1">
    <citation type="submission" date="2011-01" db="EMBL/GenBank/DDBJ databases">
        <authorList>
            <person name="Durkin A.S."/>
            <person name="Madupu R."/>
            <person name="Torralba M."/>
            <person name="Gillis M."/>
            <person name="Methe B."/>
            <person name="Sutton G."/>
            <person name="Nelson K.E."/>
        </authorList>
    </citation>
    <scope>NUCLEOTIDE SEQUENCE [LARGE SCALE GENOMIC DNA]</scope>
    <source>
        <strain evidence="3 4">ACS-065-V-Col13</strain>
    </source>
</reference>
<proteinExistence type="predicted"/>
<dbReference type="Pfam" id="PF07786">
    <property type="entry name" value="HGSNAT_cat"/>
    <property type="match status" value="1"/>
</dbReference>
<sequence>MKRIYNLDKIRGLTIISMVLFHLMYNINFFREISWYNGTILNRVWQLSIALSFFIISGITSTLLSSKKNIIRGIKTSIVGALISVATYIFARDQFIVWGVMNGLGLSMIIGGLLNNNRIFSKKTILMYLLFFALTYNIPRNSLNNIDFFKYLYNLNIFPLGFPSDKFVSADYFPIIPWIFAYFSGISLGSFLQKKNFYNKYGTDNLLAKIGRYSMPIYLIHQVILYPLVSIFFS</sequence>
<gene>
    <name evidence="3" type="ORF">HMPREF9290_1451</name>
</gene>
<dbReference type="PATRIC" id="fig|879305.3.peg.511"/>
<dbReference type="Proteomes" id="UP000005286">
    <property type="component" value="Unassembled WGS sequence"/>
</dbReference>
<evidence type="ECO:0000313" key="3">
    <source>
        <dbReference type="EMBL" id="EGC82547.1"/>
    </source>
</evidence>
<keyword evidence="1" id="KW-0812">Transmembrane</keyword>
<dbReference type="eggNOG" id="COG3503">
    <property type="taxonomic scope" value="Bacteria"/>
</dbReference>
<accession>F0GUM9</accession>
<feature type="transmembrane region" description="Helical" evidence="1">
    <location>
        <begin position="43"/>
        <end position="63"/>
    </location>
</feature>
<name>F0GUM9_9FIRM</name>
<feature type="domain" description="Heparan-alpha-glucosaminide N-acetyltransferase catalytic" evidence="2">
    <location>
        <begin position="3"/>
        <end position="223"/>
    </location>
</feature>
<comment type="caution">
    <text evidence="3">The sequence shown here is derived from an EMBL/GenBank/DDBJ whole genome shotgun (WGS) entry which is preliminary data.</text>
</comment>
<feature type="transmembrane region" description="Helical" evidence="1">
    <location>
        <begin position="95"/>
        <end position="114"/>
    </location>
</feature>
<feature type="transmembrane region" description="Helical" evidence="1">
    <location>
        <begin position="70"/>
        <end position="89"/>
    </location>
</feature>
<dbReference type="AlphaFoldDB" id="F0GUM9"/>
<dbReference type="InterPro" id="IPR012429">
    <property type="entry name" value="HGSNAT_cat"/>
</dbReference>
<keyword evidence="1" id="KW-1133">Transmembrane helix</keyword>